<evidence type="ECO:0000313" key="1">
    <source>
        <dbReference type="EMBL" id="KIO46828.1"/>
    </source>
</evidence>
<evidence type="ECO:0008006" key="3">
    <source>
        <dbReference type="Google" id="ProtNLM"/>
    </source>
</evidence>
<organism evidence="1 2">
    <name type="scientific">Sanguibacteroides justesenii</name>
    <dbReference type="NCBI Taxonomy" id="1547597"/>
    <lineage>
        <taxon>Bacteria</taxon>
        <taxon>Pseudomonadati</taxon>
        <taxon>Bacteroidota</taxon>
        <taxon>Bacteroidia</taxon>
        <taxon>Bacteroidales</taxon>
        <taxon>Porphyromonadaceae</taxon>
        <taxon>Sanguibacteroides</taxon>
    </lineage>
</organism>
<dbReference type="RefSeq" id="WP_041502251.1">
    <property type="nucleotide sequence ID" value="NZ_JPIT01000008.1"/>
</dbReference>
<proteinExistence type="predicted"/>
<evidence type="ECO:0000313" key="2">
    <source>
        <dbReference type="Proteomes" id="UP000031937"/>
    </source>
</evidence>
<dbReference type="Proteomes" id="UP000031937">
    <property type="component" value="Unassembled WGS sequence"/>
</dbReference>
<gene>
    <name evidence="1" type="ORF">IE90_02040</name>
</gene>
<sequence length="216" mass="25442">MSGSFNSEYINSTLQVLERRCLILLSDGYYVTKANGIISIDWEEEDISKELLLSLNTNRKRLEWQIDIIPEYRIYKHDGRAAKSAARIDFRFSGWTTNQWEYYAEAKNLIEVDSFKSGRKTKIPATKLHKRYIETGIDNYLSKKYPQNGCLIGYILQGKTNNIVSMLNTYLYNLNRKTEILQLQNVDFLNLDSYYISSHKDFYFIKHLMFDFTETS</sequence>
<name>A0AB34R7I1_9PORP</name>
<protein>
    <recommendedName>
        <fullName evidence="3">Restriction endonuclease</fullName>
    </recommendedName>
</protein>
<dbReference type="EMBL" id="JPIT01000008">
    <property type="protein sequence ID" value="KIO46828.1"/>
    <property type="molecule type" value="Genomic_DNA"/>
</dbReference>
<comment type="caution">
    <text evidence="1">The sequence shown here is derived from an EMBL/GenBank/DDBJ whole genome shotgun (WGS) entry which is preliminary data.</text>
</comment>
<accession>A0AB34R7I1</accession>
<reference evidence="1 2" key="1">
    <citation type="submission" date="2014-07" db="EMBL/GenBank/DDBJ databases">
        <title>Porphyromonadaceae bacterium OUH 334697 = ATCC BAA-2682 = DSM 28341 draft genome.</title>
        <authorList>
            <person name="Sydenham T.V."/>
            <person name="Hasman H."/>
            <person name="Justesen U.S."/>
        </authorList>
    </citation>
    <scope>NUCLEOTIDE SEQUENCE [LARGE SCALE GENOMIC DNA]</scope>
    <source>
        <strain evidence="1 2">OUH 334697</strain>
    </source>
</reference>
<dbReference type="AlphaFoldDB" id="A0AB34R7I1"/>